<evidence type="ECO:0000313" key="1">
    <source>
        <dbReference type="EMBL" id="XCH33308.1"/>
    </source>
</evidence>
<organism evidence="1">
    <name type="scientific">Dehalogenimonas sp. 4OHTPN</name>
    <dbReference type="NCBI Taxonomy" id="3166643"/>
    <lineage>
        <taxon>Bacteria</taxon>
        <taxon>Bacillati</taxon>
        <taxon>Chloroflexota</taxon>
        <taxon>Dehalococcoidia</taxon>
        <taxon>Dehalococcoidales</taxon>
        <taxon>Dehalococcoidaceae</taxon>
        <taxon>Dehalogenimonas</taxon>
    </lineage>
</organism>
<dbReference type="RefSeq" id="WP_353714549.1">
    <property type="nucleotide sequence ID" value="NZ_CP159307.1"/>
</dbReference>
<dbReference type="EMBL" id="CP159307">
    <property type="protein sequence ID" value="XCH33308.1"/>
    <property type="molecule type" value="Genomic_DNA"/>
</dbReference>
<dbReference type="AlphaFoldDB" id="A0AAU8G8S8"/>
<protein>
    <submittedName>
        <fullName evidence="1">Uncharacterized protein</fullName>
    </submittedName>
</protein>
<proteinExistence type="predicted"/>
<gene>
    <name evidence="1" type="ORF">ABV300_00075</name>
</gene>
<reference evidence="1" key="1">
    <citation type="submission" date="2024-06" db="EMBL/GenBank/DDBJ databases">
        <title>A Novel Isolate, Dehalogenimonas sp. Strain 4OHTPN, Dechlorinates Aromatic 4 Hydroxy chlorothalonil by a Novel Reductive Dehalogenase.</title>
        <authorList>
            <person name="Liu G."/>
        </authorList>
    </citation>
    <scope>NUCLEOTIDE SEQUENCE</scope>
    <source>
        <strain evidence="1">4OHTPN</strain>
    </source>
</reference>
<sequence length="226" mass="24456">MSCSAIMGMKQSILKKFRPTAWLVLAAALVLPLGCSPDLGASTSPDTVQAEQLRKTTSISVRLYGLMDFETFGIIFKHPTSLEASAVPIGWMANTFRGFNEAATPTQKITDQVHGTITPDGKWLSSLVLARSITRTSAEDGVFYQVTFKNVPISVLESGLITSQAQGSDLRKHVESVEYIERSYSNGQLVTNTTYKTTDWSKDVAGQAPYILVLFEEGAGGGLPPC</sequence>
<accession>A0AAU8G8S8</accession>
<name>A0AAU8G8S8_9CHLR</name>